<proteinExistence type="predicted"/>
<name>A0A811YHR2_NYCPR</name>
<dbReference type="Pfam" id="PF01023">
    <property type="entry name" value="S_100"/>
    <property type="match status" value="1"/>
</dbReference>
<organism evidence="2 3">
    <name type="scientific">Nyctereutes procyonoides</name>
    <name type="common">Raccoon dog</name>
    <name type="synonym">Canis procyonoides</name>
    <dbReference type="NCBI Taxonomy" id="34880"/>
    <lineage>
        <taxon>Eukaryota</taxon>
        <taxon>Metazoa</taxon>
        <taxon>Chordata</taxon>
        <taxon>Craniata</taxon>
        <taxon>Vertebrata</taxon>
        <taxon>Euteleostomi</taxon>
        <taxon>Mammalia</taxon>
        <taxon>Eutheria</taxon>
        <taxon>Laurasiatheria</taxon>
        <taxon>Carnivora</taxon>
        <taxon>Caniformia</taxon>
        <taxon>Canidae</taxon>
        <taxon>Nyctereutes</taxon>
    </lineage>
</organism>
<accession>A0A811YHR2</accession>
<dbReference type="GO" id="GO:0005509">
    <property type="term" value="F:calcium ion binding"/>
    <property type="evidence" value="ECO:0007669"/>
    <property type="project" value="InterPro"/>
</dbReference>
<dbReference type="GO" id="GO:0005615">
    <property type="term" value="C:extracellular space"/>
    <property type="evidence" value="ECO:0007669"/>
    <property type="project" value="TreeGrafter"/>
</dbReference>
<dbReference type="Gene3D" id="1.10.238.10">
    <property type="entry name" value="EF-hand"/>
    <property type="match status" value="2"/>
</dbReference>
<dbReference type="InterPro" id="IPR002048">
    <property type="entry name" value="EF_hand_dom"/>
</dbReference>
<dbReference type="GO" id="GO:0044548">
    <property type="term" value="F:S100 protein binding"/>
    <property type="evidence" value="ECO:0007669"/>
    <property type="project" value="TreeGrafter"/>
</dbReference>
<gene>
    <name evidence="2" type="ORF">NYPRO_LOCUS9641</name>
</gene>
<evidence type="ECO:0000313" key="2">
    <source>
        <dbReference type="EMBL" id="CAD7676846.1"/>
    </source>
</evidence>
<dbReference type="InterPro" id="IPR013787">
    <property type="entry name" value="S100_Ca-bd_sub"/>
</dbReference>
<sequence length="85" mass="9681">MAKMSSPTETEQYIESLIVVFQKFAEKESNNCMLSKKDFGVLDHMMKKLDLNSDGQLDFQAFLNLLGGVAMACHDSFLRTTHFQE</sequence>
<dbReference type="PANTHER" id="PTHR11639">
    <property type="entry name" value="S100 CALCIUM-BINDING PROTEIN"/>
    <property type="match status" value="1"/>
</dbReference>
<dbReference type="SUPFAM" id="SSF47473">
    <property type="entry name" value="EF-hand"/>
    <property type="match status" value="1"/>
</dbReference>
<dbReference type="GO" id="GO:0005737">
    <property type="term" value="C:cytoplasm"/>
    <property type="evidence" value="ECO:0007669"/>
    <property type="project" value="TreeGrafter"/>
</dbReference>
<comment type="caution">
    <text evidence="2">The sequence shown here is derived from an EMBL/GenBank/DDBJ whole genome shotgun (WGS) entry which is preliminary data.</text>
</comment>
<feature type="domain" description="EF-hand" evidence="1">
    <location>
        <begin position="37"/>
        <end position="72"/>
    </location>
</feature>
<dbReference type="EMBL" id="CAJHUB010000678">
    <property type="protein sequence ID" value="CAD7676846.1"/>
    <property type="molecule type" value="Genomic_DNA"/>
</dbReference>
<dbReference type="PROSITE" id="PS50222">
    <property type="entry name" value="EF_HAND_2"/>
    <property type="match status" value="1"/>
</dbReference>
<evidence type="ECO:0000313" key="3">
    <source>
        <dbReference type="Proteomes" id="UP000645828"/>
    </source>
</evidence>
<evidence type="ECO:0000259" key="1">
    <source>
        <dbReference type="PROSITE" id="PS50222"/>
    </source>
</evidence>
<reference evidence="2" key="1">
    <citation type="submission" date="2020-12" db="EMBL/GenBank/DDBJ databases">
        <authorList>
            <consortium name="Molecular Ecology Group"/>
        </authorList>
    </citation>
    <scope>NUCLEOTIDE SEQUENCE</scope>
    <source>
        <strain evidence="2">TBG_1078</strain>
    </source>
</reference>
<dbReference type="AlphaFoldDB" id="A0A811YHR2"/>
<keyword evidence="3" id="KW-1185">Reference proteome</keyword>
<dbReference type="Proteomes" id="UP000645828">
    <property type="component" value="Unassembled WGS sequence"/>
</dbReference>
<dbReference type="InterPro" id="IPR011992">
    <property type="entry name" value="EF-hand-dom_pair"/>
</dbReference>
<dbReference type="GO" id="GO:0048306">
    <property type="term" value="F:calcium-dependent protein binding"/>
    <property type="evidence" value="ECO:0007669"/>
    <property type="project" value="TreeGrafter"/>
</dbReference>
<dbReference type="SMART" id="SM01394">
    <property type="entry name" value="S_100"/>
    <property type="match status" value="1"/>
</dbReference>
<dbReference type="SMART" id="SM00054">
    <property type="entry name" value="EFh"/>
    <property type="match status" value="1"/>
</dbReference>
<protein>
    <submittedName>
        <fullName evidence="2">(raccoon dog) hypothetical protein</fullName>
    </submittedName>
</protein>
<dbReference type="PANTHER" id="PTHR11639:SF60">
    <property type="entry name" value="PROTEIN S100-A11"/>
    <property type="match status" value="1"/>
</dbReference>